<organism evidence="1 2">
    <name type="scientific">Flavobacterium psychroterrae</name>
    <dbReference type="NCBI Taxonomy" id="2133767"/>
    <lineage>
        <taxon>Bacteria</taxon>
        <taxon>Pseudomonadati</taxon>
        <taxon>Bacteroidota</taxon>
        <taxon>Flavobacteriia</taxon>
        <taxon>Flavobacteriales</taxon>
        <taxon>Flavobacteriaceae</taxon>
        <taxon>Flavobacterium</taxon>
    </lineage>
</organism>
<protein>
    <recommendedName>
        <fullName evidence="3">DUF4369 domain-containing protein</fullName>
    </recommendedName>
</protein>
<keyword evidence="2" id="KW-1185">Reference proteome</keyword>
<dbReference type="Proteomes" id="UP000722625">
    <property type="component" value="Unassembled WGS sequence"/>
</dbReference>
<proteinExistence type="predicted"/>
<gene>
    <name evidence="1" type="ORF">KHA90_07845</name>
</gene>
<sequence length="109" mass="12462">MKKLIQILVVVFLISSCGRLLKKDKNNQITGNKNSTSLKQCNNKIFLYDESNDTIKTDTFLLKNNFKLVVFANNVEENDSRINFNFLGKDIDTIIMSGVISTKKKHSLF</sequence>
<accession>A0ABS5P9H5</accession>
<comment type="caution">
    <text evidence="1">The sequence shown here is derived from an EMBL/GenBank/DDBJ whole genome shotgun (WGS) entry which is preliminary data.</text>
</comment>
<reference evidence="1 2" key="1">
    <citation type="journal article" date="2018" name="Int. J. Syst. Evol. Microbiol.">
        <title>Flavobacterium chryseum sp. nov. and Flavobacterium psychroterrae sp. nov., novel environmental bacteria isolated from Antarctica.</title>
        <authorList>
            <person name="Kralova S."/>
            <person name="Svec P."/>
            <person name="Busse H.J."/>
            <person name="Stankova E."/>
            <person name="Vaczi P."/>
            <person name="Sedlacek I."/>
        </authorList>
    </citation>
    <scope>NUCLEOTIDE SEQUENCE [LARGE SCALE GENOMIC DNA]</scope>
    <source>
        <strain evidence="1 2">CCM 8827</strain>
    </source>
</reference>
<evidence type="ECO:0000313" key="1">
    <source>
        <dbReference type="EMBL" id="MBS7230934.1"/>
    </source>
</evidence>
<name>A0ABS5P9H5_9FLAO</name>
<evidence type="ECO:0000313" key="2">
    <source>
        <dbReference type="Proteomes" id="UP000722625"/>
    </source>
</evidence>
<evidence type="ECO:0008006" key="3">
    <source>
        <dbReference type="Google" id="ProtNLM"/>
    </source>
</evidence>
<dbReference type="RefSeq" id="WP_213297275.1">
    <property type="nucleotide sequence ID" value="NZ_JAGYVZ010000005.1"/>
</dbReference>
<dbReference type="PROSITE" id="PS51257">
    <property type="entry name" value="PROKAR_LIPOPROTEIN"/>
    <property type="match status" value="1"/>
</dbReference>
<dbReference type="EMBL" id="JAGYVZ010000005">
    <property type="protein sequence ID" value="MBS7230934.1"/>
    <property type="molecule type" value="Genomic_DNA"/>
</dbReference>